<protein>
    <recommendedName>
        <fullName evidence="5">CBS domain-containing protein</fullName>
    </recommendedName>
</protein>
<dbReference type="InterPro" id="IPR005105">
    <property type="entry name" value="GlnD_Uridyltrans_N"/>
</dbReference>
<dbReference type="EMBL" id="SIJB01000013">
    <property type="protein sequence ID" value="NBI28411.1"/>
    <property type="molecule type" value="Genomic_DNA"/>
</dbReference>
<feature type="domain" description="Protein-PII uridylyltransferase N-terminal" evidence="1">
    <location>
        <begin position="32"/>
        <end position="173"/>
    </location>
</feature>
<organism evidence="3 4">
    <name type="scientific">Chengkuizengella marina</name>
    <dbReference type="NCBI Taxonomy" id="2507566"/>
    <lineage>
        <taxon>Bacteria</taxon>
        <taxon>Bacillati</taxon>
        <taxon>Bacillota</taxon>
        <taxon>Bacilli</taxon>
        <taxon>Bacillales</taxon>
        <taxon>Paenibacillaceae</taxon>
        <taxon>Chengkuizengella</taxon>
    </lineage>
</organism>
<dbReference type="InterPro" id="IPR018821">
    <property type="entry name" value="DUF294_put_nucleoTrafse_sb-bd"/>
</dbReference>
<evidence type="ECO:0000313" key="3">
    <source>
        <dbReference type="EMBL" id="NBI28411.1"/>
    </source>
</evidence>
<reference evidence="3 4" key="1">
    <citation type="submission" date="2019-01" db="EMBL/GenBank/DDBJ databases">
        <title>Chengkuizengella sp. nov., isolated from deep-sea sediment of East Pacific Ocean.</title>
        <authorList>
            <person name="Yang J."/>
            <person name="Lai Q."/>
            <person name="Shao Z."/>
        </authorList>
    </citation>
    <scope>NUCLEOTIDE SEQUENCE [LARGE SCALE GENOMIC DNA]</scope>
    <source>
        <strain evidence="3 4">YPA3-1-1</strain>
    </source>
</reference>
<dbReference type="Pfam" id="PF10335">
    <property type="entry name" value="DUF294_C"/>
    <property type="match status" value="1"/>
</dbReference>
<evidence type="ECO:0000259" key="2">
    <source>
        <dbReference type="Pfam" id="PF10335"/>
    </source>
</evidence>
<dbReference type="CDD" id="cd05401">
    <property type="entry name" value="NT_GlnE_GlnD_like"/>
    <property type="match status" value="1"/>
</dbReference>
<dbReference type="Proteomes" id="UP000448943">
    <property type="component" value="Unassembled WGS sequence"/>
</dbReference>
<evidence type="ECO:0000259" key="1">
    <source>
        <dbReference type="Pfam" id="PF03445"/>
    </source>
</evidence>
<sequence length="359" mass="41719">MEDMNLPFDELNLRISNAVSFEHLGEERNQFNQMIQNFLSSIEEIKIKEITLINEIHDLFIQRTITLSEIELEDRGFGPPPVSYDFILFGSGGRFEQTLWSDQDNGLIYEDTNHDQKETIDAYFKELAVCIEQGLEKAGYPPCDGKVICTNSLWNKSLEEWVIKMNDWFEDPHWEHVRYLLILADSRSVYGEGKLVKKMKDIYLKKVTSTSTILDKMMHNTLHHKILLGVFGHLIKEQYGEKAGGLDIKYGAYIPMVNGIRLLSIEAEIFETSTLERIQKLKQLNVVPERYALEYESAFTHIFKLRFKTLYKEENGLYTSNGILKAKQLTKDQREKLKSSLRIGNKLQKYIKKKIDSSS</sequence>
<evidence type="ECO:0000313" key="4">
    <source>
        <dbReference type="Proteomes" id="UP000448943"/>
    </source>
</evidence>
<proteinExistence type="predicted"/>
<evidence type="ECO:0008006" key="5">
    <source>
        <dbReference type="Google" id="ProtNLM"/>
    </source>
</evidence>
<dbReference type="Pfam" id="PF03445">
    <property type="entry name" value="DUF294"/>
    <property type="match status" value="1"/>
</dbReference>
<gene>
    <name evidence="3" type="ORF">ERL59_05525</name>
</gene>
<comment type="caution">
    <text evidence="3">The sequence shown here is derived from an EMBL/GenBank/DDBJ whole genome shotgun (WGS) entry which is preliminary data.</text>
</comment>
<dbReference type="AlphaFoldDB" id="A0A6N9PY15"/>
<feature type="domain" description="DUF294" evidence="2">
    <location>
        <begin position="213"/>
        <end position="354"/>
    </location>
</feature>
<dbReference type="GO" id="GO:0008773">
    <property type="term" value="F:[protein-PII] uridylyltransferase activity"/>
    <property type="evidence" value="ECO:0007669"/>
    <property type="project" value="InterPro"/>
</dbReference>
<keyword evidence="4" id="KW-1185">Reference proteome</keyword>
<accession>A0A6N9PY15</accession>
<name>A0A6N9PY15_9BACL</name>